<dbReference type="PANTHER" id="PTHR12692:SF0">
    <property type="entry name" value="GH11935P"/>
    <property type="match status" value="1"/>
</dbReference>
<dbReference type="EMBL" id="JBBPHU010000010">
    <property type="protein sequence ID" value="KAK7512853.1"/>
    <property type="molecule type" value="Genomic_DNA"/>
</dbReference>
<sequence>MKLFSLLTHFLLPLTALAAKKAPPADRFDSFRAQSTPLTLNDKVYNELTTAPRDYAVAVLLTALEPRFGCGLCQSFQPEWNLLAKSWTKGDKHGDSRLLFGTLDFMDGKATFQSLMLQTAPVLLLFHPTVGPNARVDSQPKRYDFAMGPQSADGIHAWISRSLPEGPHPPIVRPINYVKVVSVTTAVLGVITFASVALPYILPLIQNRNLWAAISLILVLLFTSGHMFNHIRQVPYVVGDGKGGISYFAGGFQNQFGMETQIVAAIYGLLSFAAISLGLKVPRIANPKTQSIAVIIWAGMMFVTYSFLLSIFKIKNGGYPFYLPPF</sequence>
<keyword evidence="12" id="KW-1185">Reference proteome</keyword>
<evidence type="ECO:0000313" key="11">
    <source>
        <dbReference type="EMBL" id="KAK7512853.1"/>
    </source>
</evidence>
<feature type="transmembrane region" description="Helical" evidence="9">
    <location>
        <begin position="262"/>
        <end position="279"/>
    </location>
</feature>
<dbReference type="Pfam" id="PF04756">
    <property type="entry name" value="OST3_OST6"/>
    <property type="match status" value="1"/>
</dbReference>
<evidence type="ECO:0000313" key="12">
    <source>
        <dbReference type="Proteomes" id="UP001363622"/>
    </source>
</evidence>
<protein>
    <submittedName>
        <fullName evidence="11">Uncharacterized protein</fullName>
    </submittedName>
</protein>
<evidence type="ECO:0000256" key="3">
    <source>
        <dbReference type="ARBA" id="ARBA00009561"/>
    </source>
</evidence>
<dbReference type="Gene3D" id="3.40.30.10">
    <property type="entry name" value="Glutaredoxin"/>
    <property type="match status" value="1"/>
</dbReference>
<accession>A0ABR1KFL7</accession>
<gene>
    <name evidence="11" type="ORF">IWZ03DRAFT_316204</name>
</gene>
<evidence type="ECO:0000256" key="9">
    <source>
        <dbReference type="SAM" id="Phobius"/>
    </source>
</evidence>
<comment type="similarity">
    <text evidence="3">Belongs to the OST3/OST6 family.</text>
</comment>
<feature type="signal peptide" evidence="10">
    <location>
        <begin position="1"/>
        <end position="18"/>
    </location>
</feature>
<organism evidence="11 12">
    <name type="scientific">Phyllosticta citriasiana</name>
    <dbReference type="NCBI Taxonomy" id="595635"/>
    <lineage>
        <taxon>Eukaryota</taxon>
        <taxon>Fungi</taxon>
        <taxon>Dikarya</taxon>
        <taxon>Ascomycota</taxon>
        <taxon>Pezizomycotina</taxon>
        <taxon>Dothideomycetes</taxon>
        <taxon>Dothideomycetes incertae sedis</taxon>
        <taxon>Botryosphaeriales</taxon>
        <taxon>Phyllostictaceae</taxon>
        <taxon>Phyllosticta</taxon>
    </lineage>
</organism>
<comment type="caution">
    <text evidence="11">The sequence shown here is derived from an EMBL/GenBank/DDBJ whole genome shotgun (WGS) entry which is preliminary data.</text>
</comment>
<keyword evidence="5 10" id="KW-0732">Signal</keyword>
<keyword evidence="4 9" id="KW-0812">Transmembrane</keyword>
<evidence type="ECO:0000256" key="10">
    <source>
        <dbReference type="SAM" id="SignalP"/>
    </source>
</evidence>
<dbReference type="SUPFAM" id="SSF52833">
    <property type="entry name" value="Thioredoxin-like"/>
    <property type="match status" value="1"/>
</dbReference>
<evidence type="ECO:0000256" key="6">
    <source>
        <dbReference type="ARBA" id="ARBA00022824"/>
    </source>
</evidence>
<feature type="transmembrane region" description="Helical" evidence="9">
    <location>
        <begin position="209"/>
        <end position="228"/>
    </location>
</feature>
<dbReference type="Proteomes" id="UP001363622">
    <property type="component" value="Unassembled WGS sequence"/>
</dbReference>
<dbReference type="InterPro" id="IPR036249">
    <property type="entry name" value="Thioredoxin-like_sf"/>
</dbReference>
<dbReference type="PANTHER" id="PTHR12692">
    <property type="entry name" value="DOLICHYL-DIPHOSPHOOLIGOSACCHARIDE--PROTEIN GLYCOSYLTRANSFERASE-RELATED"/>
    <property type="match status" value="1"/>
</dbReference>
<dbReference type="InterPro" id="IPR021149">
    <property type="entry name" value="OligosaccharylTrfase_OST3/OST6"/>
</dbReference>
<evidence type="ECO:0000256" key="8">
    <source>
        <dbReference type="ARBA" id="ARBA00023136"/>
    </source>
</evidence>
<evidence type="ECO:0000256" key="4">
    <source>
        <dbReference type="ARBA" id="ARBA00022692"/>
    </source>
</evidence>
<name>A0ABR1KFL7_9PEZI</name>
<feature type="transmembrane region" description="Helical" evidence="9">
    <location>
        <begin position="180"/>
        <end position="202"/>
    </location>
</feature>
<evidence type="ECO:0000256" key="5">
    <source>
        <dbReference type="ARBA" id="ARBA00022729"/>
    </source>
</evidence>
<evidence type="ECO:0000256" key="1">
    <source>
        <dbReference type="ARBA" id="ARBA00002791"/>
    </source>
</evidence>
<reference evidence="11 12" key="1">
    <citation type="submission" date="2024-04" db="EMBL/GenBank/DDBJ databases">
        <title>Phyllosticta paracitricarpa is synonymous to the EU quarantine fungus P. citricarpa based on phylogenomic analyses.</title>
        <authorList>
            <consortium name="Lawrence Berkeley National Laboratory"/>
            <person name="Van Ingen-Buijs V.A."/>
            <person name="Van Westerhoven A.C."/>
            <person name="Haridas S."/>
            <person name="Skiadas P."/>
            <person name="Martin F."/>
            <person name="Groenewald J.Z."/>
            <person name="Crous P.W."/>
            <person name="Seidl M.F."/>
        </authorList>
    </citation>
    <scope>NUCLEOTIDE SEQUENCE [LARGE SCALE GENOMIC DNA]</scope>
    <source>
        <strain evidence="11 12">CBS 123371</strain>
    </source>
</reference>
<keyword evidence="6" id="KW-0256">Endoplasmic reticulum</keyword>
<comment type="function">
    <text evidence="1">Subunit of the oligosaccharyl transferase (OST) complex that catalyzes the initial transfer of a defined glycan (Glc(3)Man(9)GlcNAc(2) in eukaryotes) from the lipid carrier dolichol-pyrophosphate to an asparagine residue within an Asn-X-Ser/Thr consensus motif in nascent polypeptide chains, the first step in protein N-glycosylation. N-glycosylation occurs cotranslationally and the complex associates with the Sec61 complex at the channel-forming translocon complex that mediates protein translocation across the endoplasmic reticulum (ER). All subunits are required for a maximal enzyme activity.</text>
</comment>
<evidence type="ECO:0000256" key="2">
    <source>
        <dbReference type="ARBA" id="ARBA00004477"/>
    </source>
</evidence>
<feature type="chain" id="PRO_5046852916" evidence="10">
    <location>
        <begin position="19"/>
        <end position="326"/>
    </location>
</feature>
<comment type="subcellular location">
    <subcellularLocation>
        <location evidence="2">Endoplasmic reticulum membrane</location>
        <topology evidence="2">Multi-pass membrane protein</topology>
    </subcellularLocation>
</comment>
<keyword evidence="8 9" id="KW-0472">Membrane</keyword>
<feature type="transmembrane region" description="Helical" evidence="9">
    <location>
        <begin position="291"/>
        <end position="312"/>
    </location>
</feature>
<proteinExistence type="inferred from homology"/>
<keyword evidence="7 9" id="KW-1133">Transmembrane helix</keyword>
<evidence type="ECO:0000256" key="7">
    <source>
        <dbReference type="ARBA" id="ARBA00022989"/>
    </source>
</evidence>